<sequence length="64" mass="6743">MSAVGAIRLAALNRDLSSTGASTTPSVNPFHAVVTEPGEPTLRKEQRLARLPLGAETVHPAHDE</sequence>
<dbReference type="EMBL" id="MLYO01000059">
    <property type="protein sequence ID" value="OIJ97052.1"/>
    <property type="molecule type" value="Genomic_DNA"/>
</dbReference>
<organism evidence="2 3">
    <name type="scientific">Streptomyces monashensis</name>
    <dbReference type="NCBI Taxonomy" id="1678012"/>
    <lineage>
        <taxon>Bacteria</taxon>
        <taxon>Bacillati</taxon>
        <taxon>Actinomycetota</taxon>
        <taxon>Actinomycetes</taxon>
        <taxon>Kitasatosporales</taxon>
        <taxon>Streptomycetaceae</taxon>
        <taxon>Streptomyces</taxon>
    </lineage>
</organism>
<comment type="caution">
    <text evidence="2">The sequence shown here is derived from an EMBL/GenBank/DDBJ whole genome shotgun (WGS) entry which is preliminary data.</text>
</comment>
<evidence type="ECO:0000256" key="1">
    <source>
        <dbReference type="SAM" id="MobiDB-lite"/>
    </source>
</evidence>
<evidence type="ECO:0000313" key="2">
    <source>
        <dbReference type="EMBL" id="OIJ97052.1"/>
    </source>
</evidence>
<dbReference type="Proteomes" id="UP000179642">
    <property type="component" value="Unassembled WGS sequence"/>
</dbReference>
<keyword evidence="3" id="KW-1185">Reference proteome</keyword>
<feature type="region of interest" description="Disordered" evidence="1">
    <location>
        <begin position="16"/>
        <end position="64"/>
    </location>
</feature>
<dbReference type="AlphaFoldDB" id="A0A1S2PU15"/>
<gene>
    <name evidence="2" type="ORF">BIV23_31650</name>
</gene>
<name>A0A1S2PU15_9ACTN</name>
<accession>A0A1S2PU15</accession>
<reference evidence="2 3" key="1">
    <citation type="submission" date="2016-10" db="EMBL/GenBank/DDBJ databases">
        <title>Genome sequence of Streptomyces sp. MUSC 1.</title>
        <authorList>
            <person name="Lee L.-H."/>
            <person name="Ser H.-L."/>
            <person name="Law J.W.-F."/>
        </authorList>
    </citation>
    <scope>NUCLEOTIDE SEQUENCE [LARGE SCALE GENOMIC DNA]</scope>
    <source>
        <strain evidence="2 3">MUSC 1</strain>
    </source>
</reference>
<proteinExistence type="predicted"/>
<feature type="compositionally biased region" description="Polar residues" evidence="1">
    <location>
        <begin position="16"/>
        <end position="27"/>
    </location>
</feature>
<dbReference type="RefSeq" id="WP_071384419.1">
    <property type="nucleotide sequence ID" value="NZ_MLYO01000059.1"/>
</dbReference>
<evidence type="ECO:0000313" key="3">
    <source>
        <dbReference type="Proteomes" id="UP000179642"/>
    </source>
</evidence>
<protein>
    <submittedName>
        <fullName evidence="2">Uncharacterized protein</fullName>
    </submittedName>
</protein>